<dbReference type="PANTHER" id="PTHR36766">
    <property type="entry name" value="PLANT BROAD-SPECTRUM MILDEW RESISTANCE PROTEIN RPW8"/>
    <property type="match status" value="1"/>
</dbReference>
<comment type="caution">
    <text evidence="3">The sequence shown here is derived from an EMBL/GenBank/DDBJ whole genome shotgun (WGS) entry which is preliminary data.</text>
</comment>
<organism evidence="3 4">
    <name type="scientific">Acer yangbiense</name>
    <dbReference type="NCBI Taxonomy" id="1000413"/>
    <lineage>
        <taxon>Eukaryota</taxon>
        <taxon>Viridiplantae</taxon>
        <taxon>Streptophyta</taxon>
        <taxon>Embryophyta</taxon>
        <taxon>Tracheophyta</taxon>
        <taxon>Spermatophyta</taxon>
        <taxon>Magnoliopsida</taxon>
        <taxon>eudicotyledons</taxon>
        <taxon>Gunneridae</taxon>
        <taxon>Pentapetalae</taxon>
        <taxon>rosids</taxon>
        <taxon>malvids</taxon>
        <taxon>Sapindales</taxon>
        <taxon>Sapindaceae</taxon>
        <taxon>Hippocastanoideae</taxon>
        <taxon>Acereae</taxon>
        <taxon>Acer</taxon>
    </lineage>
</organism>
<reference evidence="4" key="1">
    <citation type="journal article" date="2019" name="Gigascience">
        <title>De novo genome assembly of the endangered Acer yangbiense, a plant species with extremely small populations endemic to Yunnan Province, China.</title>
        <authorList>
            <person name="Yang J."/>
            <person name="Wariss H.M."/>
            <person name="Tao L."/>
            <person name="Zhang R."/>
            <person name="Yun Q."/>
            <person name="Hollingsworth P."/>
            <person name="Dao Z."/>
            <person name="Luo G."/>
            <person name="Guo H."/>
            <person name="Ma Y."/>
            <person name="Sun W."/>
        </authorList>
    </citation>
    <scope>NUCLEOTIDE SEQUENCE [LARGE SCALE GENOMIC DNA]</scope>
    <source>
        <strain evidence="4">cv. Malutang</strain>
    </source>
</reference>
<dbReference type="PANTHER" id="PTHR36766:SF40">
    <property type="entry name" value="DISEASE RESISTANCE PROTEIN RGA3"/>
    <property type="match status" value="1"/>
</dbReference>
<feature type="region of interest" description="Disordered" evidence="2">
    <location>
        <begin position="285"/>
        <end position="309"/>
    </location>
</feature>
<proteinExistence type="predicted"/>
<keyword evidence="1" id="KW-0611">Plant defense</keyword>
<accession>A0A5C7IHS6</accession>
<name>A0A5C7IHS6_9ROSI</name>
<evidence type="ECO:0000313" key="3">
    <source>
        <dbReference type="EMBL" id="TXG68026.1"/>
    </source>
</evidence>
<dbReference type="Gene3D" id="3.80.10.10">
    <property type="entry name" value="Ribonuclease Inhibitor"/>
    <property type="match status" value="2"/>
</dbReference>
<evidence type="ECO:0000256" key="2">
    <source>
        <dbReference type="SAM" id="MobiDB-lite"/>
    </source>
</evidence>
<dbReference type="AlphaFoldDB" id="A0A5C7IHS6"/>
<dbReference type="InterPro" id="IPR032675">
    <property type="entry name" value="LRR_dom_sf"/>
</dbReference>
<dbReference type="Proteomes" id="UP000323000">
    <property type="component" value="Chromosome 3"/>
</dbReference>
<dbReference type="GO" id="GO:0006952">
    <property type="term" value="P:defense response"/>
    <property type="evidence" value="ECO:0007669"/>
    <property type="project" value="UniProtKB-KW"/>
</dbReference>
<protein>
    <submittedName>
        <fullName evidence="3">Uncharacterized protein</fullName>
    </submittedName>
</protein>
<evidence type="ECO:0000313" key="4">
    <source>
        <dbReference type="Proteomes" id="UP000323000"/>
    </source>
</evidence>
<keyword evidence="4" id="KW-1185">Reference proteome</keyword>
<dbReference type="EMBL" id="VAHF01000003">
    <property type="protein sequence ID" value="TXG68026.1"/>
    <property type="molecule type" value="Genomic_DNA"/>
</dbReference>
<feature type="compositionally biased region" description="Polar residues" evidence="2">
    <location>
        <begin position="285"/>
        <end position="307"/>
    </location>
</feature>
<dbReference type="OrthoDB" id="26890at2759"/>
<gene>
    <name evidence="3" type="ORF">EZV62_009301</name>
</gene>
<sequence length="505" mass="56957">MNDKNACLGSLKMQYCNSLIFIVRGKLPSSLKKLEIERCEKLEYLWDDNEESCTSVVDEENPNNTNTSLLEYLDVNKCPSLKCLSSSGLLPETLQHLNIEDCSQLTMLSSSGHLPQMLRTLSLDTLPEIESIAERFHNNKSLEEISVKYCRNLKSVPEGLHNLIHLRKIEIYNCESIDCLGEEGSPNLSELAIGCCEKLKALPNWFHSLNSLKSLTLKGCPSMTSFPEEGFPTNLTSLYTEGLNVKMCKALLEWGLHNLNSLKSLEICTSLLRSPECSVLLRRSGSTINPEKPSSAQNRLRAQGSSSDHTRKKTERLLFDSRLVIGIEGERSLLDDLFILLMGLTKLKMQCYWKHQISVSDPNFRIYITDVAPSLYNLVETLLNRLRYSCGLEPLNFMFFWKYARVQHTFCASMLVCGGLGNSKDPTRNEHLSEDSSILIKAEETVIECNSTLETSKFAPLWVRSPALIGLLEDDFCSSTEITEGKIMLKMIKPEVALKDERTSN</sequence>
<dbReference type="SUPFAM" id="SSF52047">
    <property type="entry name" value="RNI-like"/>
    <property type="match status" value="1"/>
</dbReference>
<evidence type="ECO:0000256" key="1">
    <source>
        <dbReference type="ARBA" id="ARBA00022821"/>
    </source>
</evidence>